<dbReference type="PRINTS" id="PR00260">
    <property type="entry name" value="CHEMTRNSDUCR"/>
</dbReference>
<name>A0ABX8WG95_9HYPH</name>
<evidence type="ECO:0000256" key="2">
    <source>
        <dbReference type="ARBA" id="ARBA00029447"/>
    </source>
</evidence>
<dbReference type="PROSITE" id="PS50111">
    <property type="entry name" value="CHEMOTAXIS_TRANSDUC_2"/>
    <property type="match status" value="1"/>
</dbReference>
<dbReference type="InterPro" id="IPR004090">
    <property type="entry name" value="Chemotax_Me-accpt_rcpt"/>
</dbReference>
<organism evidence="5 6">
    <name type="scientific">Devosia salina</name>
    <dbReference type="NCBI Taxonomy" id="2860336"/>
    <lineage>
        <taxon>Bacteria</taxon>
        <taxon>Pseudomonadati</taxon>
        <taxon>Pseudomonadota</taxon>
        <taxon>Alphaproteobacteria</taxon>
        <taxon>Hyphomicrobiales</taxon>
        <taxon>Devosiaceae</taxon>
        <taxon>Devosia</taxon>
    </lineage>
</organism>
<dbReference type="InterPro" id="IPR004089">
    <property type="entry name" value="MCPsignal_dom"/>
</dbReference>
<feature type="domain" description="Methyl-accepting transducer" evidence="4">
    <location>
        <begin position="167"/>
        <end position="229"/>
    </location>
</feature>
<accession>A0ABX8WG95</accession>
<dbReference type="Proteomes" id="UP000825799">
    <property type="component" value="Chromosome"/>
</dbReference>
<evidence type="ECO:0000313" key="5">
    <source>
        <dbReference type="EMBL" id="QYO77418.1"/>
    </source>
</evidence>
<dbReference type="Pfam" id="PF00015">
    <property type="entry name" value="MCPsignal"/>
    <property type="match status" value="1"/>
</dbReference>
<gene>
    <name evidence="5" type="ORF">K1X15_02225</name>
</gene>
<keyword evidence="1" id="KW-0145">Chemotaxis</keyword>
<protein>
    <submittedName>
        <fullName evidence="5">Type IV pili methyl-accepting chemotaxis transducer N-terminal domain-containing protein</fullName>
    </submittedName>
</protein>
<proteinExistence type="inferred from homology"/>
<comment type="similarity">
    <text evidence="2">Belongs to the methyl-accepting chemotaxis (MCP) protein family.</text>
</comment>
<keyword evidence="6" id="KW-1185">Reference proteome</keyword>
<dbReference type="EMBL" id="CP080590">
    <property type="protein sequence ID" value="QYO77418.1"/>
    <property type="molecule type" value="Genomic_DNA"/>
</dbReference>
<evidence type="ECO:0000256" key="3">
    <source>
        <dbReference type="PROSITE-ProRule" id="PRU00284"/>
    </source>
</evidence>
<evidence type="ECO:0000313" key="6">
    <source>
        <dbReference type="Proteomes" id="UP000825799"/>
    </source>
</evidence>
<dbReference type="Gene3D" id="1.10.287.950">
    <property type="entry name" value="Methyl-accepting chemotaxis protein"/>
    <property type="match status" value="1"/>
</dbReference>
<dbReference type="InterPro" id="IPR051310">
    <property type="entry name" value="MCP_chemotaxis"/>
</dbReference>
<reference evidence="5 6" key="1">
    <citation type="submission" date="2021-08" db="EMBL/GenBank/DDBJ databases">
        <title>Devosia salina sp. nov., isolated from the South China Sea sediment.</title>
        <authorList>
            <person name="Zhou Z."/>
        </authorList>
    </citation>
    <scope>NUCLEOTIDE SEQUENCE [LARGE SCALE GENOMIC DNA]</scope>
    <source>
        <strain evidence="5 6">SCS-3</strain>
    </source>
</reference>
<dbReference type="PANTHER" id="PTHR43531:SF11">
    <property type="entry name" value="METHYL-ACCEPTING CHEMOTAXIS PROTEIN 3"/>
    <property type="match status" value="1"/>
</dbReference>
<sequence length="229" mass="23975">MPPSDDSAHIDAGLGLLINLTGKMRMLSHRTAMFAMLIAGQDRPDPGHLERFDGAASEFGSIYRALCEGDEGLGVTATVAGALADTGAFGQDTKAPIERFLDLVHSLRQGFEAGSAAEAPMARLVDLVAGDLLTTLNALMAAVSTTLNARIGARRAQNEQSRAAMLRAIGSINDVSLKVKLISLNASIEAARAGPYGKSFGVIAAEIRTLSEDAARSAKGLLEQMDRPA</sequence>
<dbReference type="PANTHER" id="PTHR43531">
    <property type="entry name" value="PROTEIN ICFG"/>
    <property type="match status" value="1"/>
</dbReference>
<evidence type="ECO:0000259" key="4">
    <source>
        <dbReference type="PROSITE" id="PS50111"/>
    </source>
</evidence>
<dbReference type="SUPFAM" id="SSF58104">
    <property type="entry name" value="Methyl-accepting chemotaxis protein (MCP) signaling domain"/>
    <property type="match status" value="1"/>
</dbReference>
<keyword evidence="3" id="KW-0807">Transducer</keyword>
<dbReference type="RefSeq" id="WP_220305875.1">
    <property type="nucleotide sequence ID" value="NZ_CP080590.1"/>
</dbReference>
<evidence type="ECO:0000256" key="1">
    <source>
        <dbReference type="ARBA" id="ARBA00022500"/>
    </source>
</evidence>